<reference evidence="2 3" key="1">
    <citation type="submission" date="2015-08" db="EMBL/GenBank/DDBJ databases">
        <title>Genomic sequence of Lactobacillus heilongjiangensis DSM 28069, isolated from Chinese traditional pickle.</title>
        <authorList>
            <person name="Jiang X."/>
            <person name="Zheng B."/>
            <person name="Cheng H."/>
        </authorList>
    </citation>
    <scope>NUCLEOTIDE SEQUENCE [LARGE SCALE GENOMIC DNA]</scope>
    <source>
        <strain evidence="2 3">DSM 28069</strain>
    </source>
</reference>
<keyword evidence="1" id="KW-0812">Transmembrane</keyword>
<evidence type="ECO:0000313" key="2">
    <source>
        <dbReference type="EMBL" id="ALB28363.1"/>
    </source>
</evidence>
<evidence type="ECO:0000313" key="3">
    <source>
        <dbReference type="Proteomes" id="UP000061546"/>
    </source>
</evidence>
<dbReference type="Proteomes" id="UP000061546">
    <property type="component" value="Chromosome"/>
</dbReference>
<dbReference type="AlphaFoldDB" id="A0A0K2LAZ4"/>
<keyword evidence="1" id="KW-1133">Transmembrane helix</keyword>
<evidence type="ECO:0000256" key="1">
    <source>
        <dbReference type="SAM" id="Phobius"/>
    </source>
</evidence>
<organism evidence="2 3">
    <name type="scientific">Companilactobacillus heilongjiangensis</name>
    <dbReference type="NCBI Taxonomy" id="1074467"/>
    <lineage>
        <taxon>Bacteria</taxon>
        <taxon>Bacillati</taxon>
        <taxon>Bacillota</taxon>
        <taxon>Bacilli</taxon>
        <taxon>Lactobacillales</taxon>
        <taxon>Lactobacillaceae</taxon>
        <taxon>Companilactobacillus</taxon>
    </lineage>
</organism>
<dbReference type="OrthoDB" id="2311636at2"/>
<dbReference type="RefSeq" id="WP_041498755.1">
    <property type="nucleotide sequence ID" value="NZ_BJDV01000007.1"/>
</dbReference>
<name>A0A0K2LAZ4_9LACO</name>
<dbReference type="KEGG" id="lhi:JP39_02605"/>
<feature type="transmembrane region" description="Helical" evidence="1">
    <location>
        <begin position="37"/>
        <end position="55"/>
    </location>
</feature>
<keyword evidence="3" id="KW-1185">Reference proteome</keyword>
<protein>
    <submittedName>
        <fullName evidence="2">Uncharacterized protein</fullName>
    </submittedName>
</protein>
<accession>A0A0K2LAZ4</accession>
<gene>
    <name evidence="2" type="ORF">JP39_02605</name>
</gene>
<feature type="transmembrane region" description="Helical" evidence="1">
    <location>
        <begin position="12"/>
        <end position="31"/>
    </location>
</feature>
<keyword evidence="1" id="KW-0472">Membrane</keyword>
<sequence>MDSIEFGRKINYVPMTVSLVVGLVVGVLVFVFTKVTLLAVLLGVTALVIIALLYARSMSDFYGYWEIDDEGIRSYDYQNLSIRLQSVLFPFSESQLDFKFKDIKALTVVVGKEMNAPSNILGGSFNAPKKIMFHLPTPYYLELKLNDGRQVNLDLSADWDDSETIEYVIAVICSEADIPAEIIKQENQNA</sequence>
<dbReference type="EMBL" id="CP012559">
    <property type="protein sequence ID" value="ALB28363.1"/>
    <property type="molecule type" value="Genomic_DNA"/>
</dbReference>
<proteinExistence type="predicted"/>